<feature type="region of interest" description="Disordered" evidence="1">
    <location>
        <begin position="175"/>
        <end position="202"/>
    </location>
</feature>
<gene>
    <name evidence="2" type="ORF">BDK51DRAFT_51332</name>
</gene>
<proteinExistence type="predicted"/>
<feature type="region of interest" description="Disordered" evidence="1">
    <location>
        <begin position="327"/>
        <end position="353"/>
    </location>
</feature>
<feature type="compositionally biased region" description="Polar residues" evidence="1">
    <location>
        <begin position="193"/>
        <end position="202"/>
    </location>
</feature>
<protein>
    <submittedName>
        <fullName evidence="2">Uncharacterized protein</fullName>
    </submittedName>
</protein>
<dbReference type="AlphaFoldDB" id="A0A4P9WD10"/>
<feature type="region of interest" description="Disordered" evidence="1">
    <location>
        <begin position="1"/>
        <end position="58"/>
    </location>
</feature>
<dbReference type="EMBL" id="KZ996836">
    <property type="protein sequence ID" value="RKO88256.1"/>
    <property type="molecule type" value="Genomic_DNA"/>
</dbReference>
<reference evidence="3" key="1">
    <citation type="journal article" date="2018" name="Nat. Microbiol.">
        <title>Leveraging single-cell genomics to expand the fungal tree of life.</title>
        <authorList>
            <person name="Ahrendt S.R."/>
            <person name="Quandt C.A."/>
            <person name="Ciobanu D."/>
            <person name="Clum A."/>
            <person name="Salamov A."/>
            <person name="Andreopoulos B."/>
            <person name="Cheng J.F."/>
            <person name="Woyke T."/>
            <person name="Pelin A."/>
            <person name="Henrissat B."/>
            <person name="Reynolds N.K."/>
            <person name="Benny G.L."/>
            <person name="Smith M.E."/>
            <person name="James T.Y."/>
            <person name="Grigoriev I.V."/>
        </authorList>
    </citation>
    <scope>NUCLEOTIDE SEQUENCE [LARGE SCALE GENOMIC DNA]</scope>
</reference>
<dbReference type="OrthoDB" id="5591762at2759"/>
<evidence type="ECO:0000313" key="2">
    <source>
        <dbReference type="EMBL" id="RKO88256.1"/>
    </source>
</evidence>
<feature type="compositionally biased region" description="Pro residues" evidence="1">
    <location>
        <begin position="334"/>
        <end position="350"/>
    </location>
</feature>
<feature type="compositionally biased region" description="Low complexity" evidence="1">
    <location>
        <begin position="1"/>
        <end position="15"/>
    </location>
</feature>
<organism evidence="2 3">
    <name type="scientific">Blyttiomyces helicus</name>
    <dbReference type="NCBI Taxonomy" id="388810"/>
    <lineage>
        <taxon>Eukaryota</taxon>
        <taxon>Fungi</taxon>
        <taxon>Fungi incertae sedis</taxon>
        <taxon>Chytridiomycota</taxon>
        <taxon>Chytridiomycota incertae sedis</taxon>
        <taxon>Chytridiomycetes</taxon>
        <taxon>Chytridiomycetes incertae sedis</taxon>
        <taxon>Blyttiomyces</taxon>
    </lineage>
</organism>
<sequence>MFSFSSSTPSWTTTPDVDSLFAPERPPAPTSLIDMFSSPPDFLLAGPDAPEQATASASDSLFDHGSAALLEFDSISNPLMRARTPPSGDEAGSSAGGEAAGMFDRAGGSVAEELGMGSFGELFVTEEDLVGGLCSVDFVEKAREKMAENEVKTREERLADMISLLKESGLADGNVAEVEGGPVKGSFSGKQEPASSPSPSLTSIFTTSPKKLQLGLGSVSVHPHLLRWEGHLVPTEPIPESDPASLLAPAADPETHAPLPTLATTTIVWSLPTLSDVRSKEISDGGAVLMFTVSDCAFVQLVFEESCNSDNVLRLVQEAKSAISTLADEASPALAPPETAPPPASLSPPHPDLEADRVKAFAELDEALR</sequence>
<feature type="region of interest" description="Disordered" evidence="1">
    <location>
        <begin position="78"/>
        <end position="100"/>
    </location>
</feature>
<keyword evidence="3" id="KW-1185">Reference proteome</keyword>
<name>A0A4P9WD10_9FUNG</name>
<evidence type="ECO:0000313" key="3">
    <source>
        <dbReference type="Proteomes" id="UP000269721"/>
    </source>
</evidence>
<dbReference type="Proteomes" id="UP000269721">
    <property type="component" value="Unassembled WGS sequence"/>
</dbReference>
<accession>A0A4P9WD10</accession>
<evidence type="ECO:0000256" key="1">
    <source>
        <dbReference type="SAM" id="MobiDB-lite"/>
    </source>
</evidence>